<feature type="domain" description="Ras-associating" evidence="1">
    <location>
        <begin position="1"/>
        <end position="49"/>
    </location>
</feature>
<name>A0A821MGZ5_9BILA</name>
<evidence type="ECO:0000313" key="3">
    <source>
        <dbReference type="EMBL" id="CAF4778783.1"/>
    </source>
</evidence>
<reference evidence="2" key="1">
    <citation type="submission" date="2021-02" db="EMBL/GenBank/DDBJ databases">
        <authorList>
            <person name="Nowell W R."/>
        </authorList>
    </citation>
    <scope>NUCLEOTIDE SEQUENCE</scope>
</reference>
<keyword evidence="4" id="KW-1185">Reference proteome</keyword>
<organism evidence="2 4">
    <name type="scientific">Rotaria magnacalcarata</name>
    <dbReference type="NCBI Taxonomy" id="392030"/>
    <lineage>
        <taxon>Eukaryota</taxon>
        <taxon>Metazoa</taxon>
        <taxon>Spiralia</taxon>
        <taxon>Gnathifera</taxon>
        <taxon>Rotifera</taxon>
        <taxon>Eurotatoria</taxon>
        <taxon>Bdelloidea</taxon>
        <taxon>Philodinida</taxon>
        <taxon>Philodinidae</taxon>
        <taxon>Rotaria</taxon>
    </lineage>
</organism>
<dbReference type="SUPFAM" id="SSF54236">
    <property type="entry name" value="Ubiquitin-like"/>
    <property type="match status" value="1"/>
</dbReference>
<proteinExistence type="predicted"/>
<dbReference type="InterPro" id="IPR029071">
    <property type="entry name" value="Ubiquitin-like_domsf"/>
</dbReference>
<dbReference type="Pfam" id="PF21273">
    <property type="entry name" value="SNX17-27-31_F1_FERM"/>
    <property type="match status" value="1"/>
</dbReference>
<protein>
    <recommendedName>
        <fullName evidence="1">Ras-associating domain-containing protein</fullName>
    </recommendedName>
</protein>
<dbReference type="GO" id="GO:0007165">
    <property type="term" value="P:signal transduction"/>
    <property type="evidence" value="ECO:0007669"/>
    <property type="project" value="InterPro"/>
</dbReference>
<dbReference type="InterPro" id="IPR000159">
    <property type="entry name" value="RA_dom"/>
</dbReference>
<dbReference type="EMBL" id="CAJOBG010121129">
    <property type="protein sequence ID" value="CAF4778783.1"/>
    <property type="molecule type" value="Genomic_DNA"/>
</dbReference>
<evidence type="ECO:0000259" key="1">
    <source>
        <dbReference type="PROSITE" id="PS50200"/>
    </source>
</evidence>
<dbReference type="EMBL" id="CAJOBG010118131">
    <property type="protein sequence ID" value="CAF4767570.1"/>
    <property type="molecule type" value="Genomic_DNA"/>
</dbReference>
<dbReference type="Gene3D" id="3.10.20.90">
    <property type="entry name" value="Phosphatidylinositol 3-kinase Catalytic Subunit, Chain A, domain 1"/>
    <property type="match status" value="1"/>
</dbReference>
<dbReference type="AlphaFoldDB" id="A0A821MGZ5"/>
<dbReference type="PROSITE" id="PS50200">
    <property type="entry name" value="RA"/>
    <property type="match status" value="1"/>
</dbReference>
<dbReference type="Proteomes" id="UP000663866">
    <property type="component" value="Unassembled WGS sequence"/>
</dbReference>
<comment type="caution">
    <text evidence="2">The sequence shown here is derived from an EMBL/GenBank/DDBJ whole genome shotgun (WGS) entry which is preliminary data.</text>
</comment>
<accession>A0A821MGZ5</accession>
<sequence>MLPDRSVTILKVKRFSTADKVYEAVLEKIGLPQQCAPYFYLFEILDYTF</sequence>
<evidence type="ECO:0000313" key="4">
    <source>
        <dbReference type="Proteomes" id="UP000663866"/>
    </source>
</evidence>
<feature type="non-terminal residue" evidence="2">
    <location>
        <position position="49"/>
    </location>
</feature>
<dbReference type="InterPro" id="IPR048763">
    <property type="entry name" value="SNX17-31_FERM_F1"/>
</dbReference>
<gene>
    <name evidence="2" type="ORF">OVN521_LOCUS50714</name>
    <name evidence="3" type="ORF">OVN521_LOCUS51110</name>
</gene>
<evidence type="ECO:0000313" key="2">
    <source>
        <dbReference type="EMBL" id="CAF4767570.1"/>
    </source>
</evidence>